<feature type="domain" description="Tyr recombinase" evidence="2">
    <location>
        <begin position="1"/>
        <end position="137"/>
    </location>
</feature>
<dbReference type="Gene3D" id="1.10.443.10">
    <property type="entry name" value="Intergrase catalytic core"/>
    <property type="match status" value="1"/>
</dbReference>
<gene>
    <name evidence="3" type="ORF">DVZ84_26895</name>
</gene>
<dbReference type="InterPro" id="IPR011010">
    <property type="entry name" value="DNA_brk_join_enz"/>
</dbReference>
<dbReference type="InterPro" id="IPR002104">
    <property type="entry name" value="Integrase_catalytic"/>
</dbReference>
<dbReference type="Proteomes" id="UP000253742">
    <property type="component" value="Unassembled WGS sequence"/>
</dbReference>
<dbReference type="Pfam" id="PF00589">
    <property type="entry name" value="Phage_integrase"/>
    <property type="match status" value="1"/>
</dbReference>
<organism evidence="3 4">
    <name type="scientific">Streptomyces parvulus</name>
    <dbReference type="NCBI Taxonomy" id="146923"/>
    <lineage>
        <taxon>Bacteria</taxon>
        <taxon>Bacillati</taxon>
        <taxon>Actinomycetota</taxon>
        <taxon>Actinomycetes</taxon>
        <taxon>Kitasatosporales</taxon>
        <taxon>Streptomycetaceae</taxon>
        <taxon>Streptomyces</taxon>
    </lineage>
</organism>
<dbReference type="InterPro" id="IPR013762">
    <property type="entry name" value="Integrase-like_cat_sf"/>
</dbReference>
<reference evidence="3 4" key="1">
    <citation type="submission" date="2018-07" db="EMBL/GenBank/DDBJ databases">
        <title>Genome guided investigation of antibiotics producing actinomycetales strain isolated from a Macau mangrove ecosystem.</title>
        <authorList>
            <person name="Hu D."/>
        </authorList>
    </citation>
    <scope>NUCLEOTIDE SEQUENCE [LARGE SCALE GENOMIC DNA]</scope>
    <source>
        <strain evidence="3 4">2297</strain>
    </source>
</reference>
<evidence type="ECO:0000313" key="4">
    <source>
        <dbReference type="Proteomes" id="UP000253742"/>
    </source>
</evidence>
<evidence type="ECO:0000313" key="3">
    <source>
        <dbReference type="EMBL" id="RDD85964.1"/>
    </source>
</evidence>
<dbReference type="GO" id="GO:0003677">
    <property type="term" value="F:DNA binding"/>
    <property type="evidence" value="ECO:0007669"/>
    <property type="project" value="InterPro"/>
</dbReference>
<name>A0A369UYW8_9ACTN</name>
<evidence type="ECO:0000259" key="2">
    <source>
        <dbReference type="PROSITE" id="PS51898"/>
    </source>
</evidence>
<evidence type="ECO:0000256" key="1">
    <source>
        <dbReference type="ARBA" id="ARBA00023172"/>
    </source>
</evidence>
<proteinExistence type="predicted"/>
<dbReference type="PROSITE" id="PS51898">
    <property type="entry name" value="TYR_RECOMBINASE"/>
    <property type="match status" value="1"/>
</dbReference>
<protein>
    <recommendedName>
        <fullName evidence="2">Tyr recombinase domain-containing protein</fullName>
    </recommendedName>
</protein>
<keyword evidence="1" id="KW-0233">DNA recombination</keyword>
<comment type="caution">
    <text evidence="3">The sequence shown here is derived from an EMBL/GenBank/DDBJ whole genome shotgun (WGS) entry which is preliminary data.</text>
</comment>
<dbReference type="AlphaFoldDB" id="A0A369UYW8"/>
<dbReference type="GO" id="GO:0015074">
    <property type="term" value="P:DNA integration"/>
    <property type="evidence" value="ECO:0007669"/>
    <property type="project" value="InterPro"/>
</dbReference>
<sequence>MYAFTMLYAGARIGEACVSQPIKGNVITFDRQRLPDGTIASPKTAGPVFVPEWFAEEYKSFEATKSHNTVYVGMRRAAKKVGLDINPHQLRHKFATELVAAGVSPNVLQKQMRHHDVAVSLRYYVQTTESDINEGVSKAFGQQPA</sequence>
<dbReference type="SUPFAM" id="SSF56349">
    <property type="entry name" value="DNA breaking-rejoining enzymes"/>
    <property type="match status" value="1"/>
</dbReference>
<accession>A0A369UYW8</accession>
<dbReference type="EMBL" id="QQBH01000021">
    <property type="protein sequence ID" value="RDD85964.1"/>
    <property type="molecule type" value="Genomic_DNA"/>
</dbReference>
<dbReference type="GO" id="GO:0006310">
    <property type="term" value="P:DNA recombination"/>
    <property type="evidence" value="ECO:0007669"/>
    <property type="project" value="UniProtKB-KW"/>
</dbReference>